<dbReference type="Proteomes" id="UP001175228">
    <property type="component" value="Unassembled WGS sequence"/>
</dbReference>
<accession>A0AA39P1S0</accession>
<evidence type="ECO:0000313" key="1">
    <source>
        <dbReference type="EMBL" id="KAK0475966.1"/>
    </source>
</evidence>
<sequence>MLGILVSQKLAISEIFYFVADRYLLGARLGFCFNVSDSFAHTKQTYWIWIAIITAMRPFRALKPPHLIFLSSDDRSDNTEDADADIQSFFDGCVSTGPDISTFYSSAATEMSNSLNYLYKSVLTQPVPSSPYTVLGEKTPYLYHMSTSLPPPKVEHVRP</sequence>
<reference evidence="1" key="1">
    <citation type="submission" date="2023-06" db="EMBL/GenBank/DDBJ databases">
        <authorList>
            <consortium name="Lawrence Berkeley National Laboratory"/>
            <person name="Ahrendt S."/>
            <person name="Sahu N."/>
            <person name="Indic B."/>
            <person name="Wong-Bajracharya J."/>
            <person name="Merenyi Z."/>
            <person name="Ke H.-M."/>
            <person name="Monk M."/>
            <person name="Kocsube S."/>
            <person name="Drula E."/>
            <person name="Lipzen A."/>
            <person name="Balint B."/>
            <person name="Henrissat B."/>
            <person name="Andreopoulos B."/>
            <person name="Martin F.M."/>
            <person name="Harder C.B."/>
            <person name="Rigling D."/>
            <person name="Ford K.L."/>
            <person name="Foster G.D."/>
            <person name="Pangilinan J."/>
            <person name="Papanicolaou A."/>
            <person name="Barry K."/>
            <person name="LaButti K."/>
            <person name="Viragh M."/>
            <person name="Koriabine M."/>
            <person name="Yan M."/>
            <person name="Riley R."/>
            <person name="Champramary S."/>
            <person name="Plett K.L."/>
            <person name="Tsai I.J."/>
            <person name="Slot J."/>
            <person name="Sipos G."/>
            <person name="Plett J."/>
            <person name="Nagy L.G."/>
            <person name="Grigoriev I.V."/>
        </authorList>
    </citation>
    <scope>NUCLEOTIDE SEQUENCE</scope>
    <source>
        <strain evidence="1">HWK02</strain>
    </source>
</reference>
<gene>
    <name evidence="1" type="ORF">EDD18DRAFT_1366702</name>
</gene>
<evidence type="ECO:0000313" key="2">
    <source>
        <dbReference type="Proteomes" id="UP001175228"/>
    </source>
</evidence>
<proteinExistence type="predicted"/>
<organism evidence="1 2">
    <name type="scientific">Armillaria luteobubalina</name>
    <dbReference type="NCBI Taxonomy" id="153913"/>
    <lineage>
        <taxon>Eukaryota</taxon>
        <taxon>Fungi</taxon>
        <taxon>Dikarya</taxon>
        <taxon>Basidiomycota</taxon>
        <taxon>Agaricomycotina</taxon>
        <taxon>Agaricomycetes</taxon>
        <taxon>Agaricomycetidae</taxon>
        <taxon>Agaricales</taxon>
        <taxon>Marasmiineae</taxon>
        <taxon>Physalacriaceae</taxon>
        <taxon>Armillaria</taxon>
    </lineage>
</organism>
<name>A0AA39P1S0_9AGAR</name>
<dbReference type="EMBL" id="JAUEPU010000139">
    <property type="protein sequence ID" value="KAK0475966.1"/>
    <property type="molecule type" value="Genomic_DNA"/>
</dbReference>
<protein>
    <submittedName>
        <fullName evidence="1">Uncharacterized protein</fullName>
    </submittedName>
</protein>
<keyword evidence="2" id="KW-1185">Reference proteome</keyword>
<comment type="caution">
    <text evidence="1">The sequence shown here is derived from an EMBL/GenBank/DDBJ whole genome shotgun (WGS) entry which is preliminary data.</text>
</comment>
<dbReference type="AlphaFoldDB" id="A0AA39P1S0"/>